<keyword evidence="2" id="KW-0812">Transmembrane</keyword>
<evidence type="ECO:0008006" key="5">
    <source>
        <dbReference type="Google" id="ProtNLM"/>
    </source>
</evidence>
<dbReference type="InParanoid" id="A0A409YI02"/>
<reference evidence="3 4" key="1">
    <citation type="journal article" date="2018" name="Evol. Lett.">
        <title>Horizontal gene cluster transfer increased hallucinogenic mushroom diversity.</title>
        <authorList>
            <person name="Reynolds H.T."/>
            <person name="Vijayakumar V."/>
            <person name="Gluck-Thaler E."/>
            <person name="Korotkin H.B."/>
            <person name="Matheny P.B."/>
            <person name="Slot J.C."/>
        </authorList>
    </citation>
    <scope>NUCLEOTIDE SEQUENCE [LARGE SCALE GENOMIC DNA]</scope>
    <source>
        <strain evidence="3 4">2629</strain>
    </source>
</reference>
<dbReference type="OrthoDB" id="431202at2759"/>
<keyword evidence="2" id="KW-1133">Transmembrane helix</keyword>
<feature type="transmembrane region" description="Helical" evidence="2">
    <location>
        <begin position="25"/>
        <end position="48"/>
    </location>
</feature>
<dbReference type="Proteomes" id="UP000284842">
    <property type="component" value="Unassembled WGS sequence"/>
</dbReference>
<feature type="compositionally biased region" description="Low complexity" evidence="1">
    <location>
        <begin position="309"/>
        <end position="320"/>
    </location>
</feature>
<dbReference type="STRING" id="181874.A0A409YI02"/>
<dbReference type="PANTHER" id="PTHR31735:SF1">
    <property type="entry name" value="VACUOLAR MEMBRANE PROTEIN YPL162C"/>
    <property type="match status" value="1"/>
</dbReference>
<feature type="transmembrane region" description="Helical" evidence="2">
    <location>
        <begin position="69"/>
        <end position="92"/>
    </location>
</feature>
<accession>A0A409YI02</accession>
<dbReference type="InterPro" id="IPR022127">
    <property type="entry name" value="STIMATE/YPL162C"/>
</dbReference>
<evidence type="ECO:0000256" key="1">
    <source>
        <dbReference type="SAM" id="MobiDB-lite"/>
    </source>
</evidence>
<feature type="region of interest" description="Disordered" evidence="1">
    <location>
        <begin position="236"/>
        <end position="407"/>
    </location>
</feature>
<protein>
    <recommendedName>
        <fullName evidence="5">Vacuolar membrane protein</fullName>
    </recommendedName>
</protein>
<keyword evidence="4" id="KW-1185">Reference proteome</keyword>
<comment type="caution">
    <text evidence="3">The sequence shown here is derived from an EMBL/GenBank/DDBJ whole genome shotgun (WGS) entry which is preliminary data.</text>
</comment>
<dbReference type="EMBL" id="NHTK01001156">
    <property type="protein sequence ID" value="PPR02651.1"/>
    <property type="molecule type" value="Genomic_DNA"/>
</dbReference>
<gene>
    <name evidence="3" type="ORF">CVT24_002134</name>
</gene>
<name>A0A409YI02_9AGAR</name>
<evidence type="ECO:0000313" key="4">
    <source>
        <dbReference type="Proteomes" id="UP000284842"/>
    </source>
</evidence>
<sequence length="407" mass="44774">MDIIPSTDSPTGTIEYPVDQPSCQLLGPTALVVQALMGIFVISSLIYKRHRETPKRPWRIWLFDVSKQVVGQMFLHGINVLVSSLFSIHNAANACVSYFLNILIDTTFGVALIYITLHALTRLFVEKFRIKGCQSGVYGNPPSVAYWFRQTALYFVSLFAMKVVVILFLVLFPGIYLVGEWLLSWTWTGDSDGLQVVFVMGIFPIIMNVVQFWLIDSIVKASSTIVPLAVDVESHRGPDEEPLFNAPSDDEDNNDPRSLGVHSRTSISSADSHDADILDKQSTGTGITTPEERKSIAASSRHISGDNHSYPPSLSSSLSSIAPKAHDVSTGAGSSQRQGTRSPPLKRLNSPSPLSNPSHHRQNTNSSLQNSNGWNDAWDDDFDGAPPEGVSQSKGHWHNKSNSIRLD</sequence>
<feature type="compositionally biased region" description="Low complexity" evidence="1">
    <location>
        <begin position="341"/>
        <end position="357"/>
    </location>
</feature>
<dbReference type="Pfam" id="PF12400">
    <property type="entry name" value="STIMATE"/>
    <property type="match status" value="1"/>
</dbReference>
<evidence type="ECO:0000256" key="2">
    <source>
        <dbReference type="SAM" id="Phobius"/>
    </source>
</evidence>
<feature type="compositionally biased region" description="Polar residues" evidence="1">
    <location>
        <begin position="390"/>
        <end position="407"/>
    </location>
</feature>
<organism evidence="3 4">
    <name type="scientific">Panaeolus cyanescens</name>
    <dbReference type="NCBI Taxonomy" id="181874"/>
    <lineage>
        <taxon>Eukaryota</taxon>
        <taxon>Fungi</taxon>
        <taxon>Dikarya</taxon>
        <taxon>Basidiomycota</taxon>
        <taxon>Agaricomycotina</taxon>
        <taxon>Agaricomycetes</taxon>
        <taxon>Agaricomycetidae</taxon>
        <taxon>Agaricales</taxon>
        <taxon>Agaricineae</taxon>
        <taxon>Galeropsidaceae</taxon>
        <taxon>Panaeolus</taxon>
    </lineage>
</organism>
<feature type="transmembrane region" description="Helical" evidence="2">
    <location>
        <begin position="98"/>
        <end position="121"/>
    </location>
</feature>
<dbReference type="GO" id="GO:0016020">
    <property type="term" value="C:membrane"/>
    <property type="evidence" value="ECO:0007669"/>
    <property type="project" value="TreeGrafter"/>
</dbReference>
<feature type="transmembrane region" description="Helical" evidence="2">
    <location>
        <begin position="152"/>
        <end position="176"/>
    </location>
</feature>
<keyword evidence="2" id="KW-0472">Membrane</keyword>
<dbReference type="PANTHER" id="PTHR31735">
    <property type="entry name" value="VACUOLAR MEMBRANE PROTEIN YPL162C"/>
    <property type="match status" value="1"/>
</dbReference>
<feature type="transmembrane region" description="Helical" evidence="2">
    <location>
        <begin position="196"/>
        <end position="215"/>
    </location>
</feature>
<proteinExistence type="predicted"/>
<feature type="compositionally biased region" description="Polar residues" evidence="1">
    <location>
        <begin position="363"/>
        <end position="374"/>
    </location>
</feature>
<feature type="compositionally biased region" description="Polar residues" evidence="1">
    <location>
        <begin position="331"/>
        <end position="340"/>
    </location>
</feature>
<dbReference type="AlphaFoldDB" id="A0A409YI02"/>
<evidence type="ECO:0000313" key="3">
    <source>
        <dbReference type="EMBL" id="PPR02651.1"/>
    </source>
</evidence>